<dbReference type="PANTHER" id="PTHR43013:SF1">
    <property type="entry name" value="GLUTAMYL-TRNA REDUCTASE"/>
    <property type="match status" value="1"/>
</dbReference>
<evidence type="ECO:0000313" key="19">
    <source>
        <dbReference type="Proteomes" id="UP000680020"/>
    </source>
</evidence>
<feature type="domain" description="Glutamyl-tRNA reductase N-terminal" evidence="17">
    <location>
        <begin position="6"/>
        <end position="154"/>
    </location>
</feature>
<sequence>MTVIAIGINHKAAPVEIREQASVLPEKVPQFLHTLKNNGWATGAVILSTCNRTEFYIDNLTVPVQDFFALWTEHAKISMETIEQYHYYYENNDAVAHLLRVTAGLDSLILGEPQIMGQLRNAFEYSKQADALCKTLNRLFQLAFQTAKKIRTETNIGAYTISVAYTAVQMAKQIFDLSEQRALLVGAGETIELVAEHLIEANIQSLAIANRTENRAKEMSTRLAIPSTVHALEAIPELLEKADIVIASTGAPFSLISKEMAARALKARRNKPILMVDIAVPRDIDANVNELDDIYLYSVDDLNKIVEKNYQSREAAAKEAETYIQRSVSEWDDWLQLADLSVHLQAIFHYVDEQKSVTLRKAKQLTHREQTQSMDDVIDQVVTQMSNRVLHPLINLLKTLEQEGDSETVNKILAHYTAAPKHKIR</sequence>
<evidence type="ECO:0000256" key="11">
    <source>
        <dbReference type="PIRSR" id="PIRSR000445-2"/>
    </source>
</evidence>
<dbReference type="FunFam" id="3.40.50.720:FF:000031">
    <property type="entry name" value="Glutamyl-tRNA reductase"/>
    <property type="match status" value="1"/>
</dbReference>
<dbReference type="InterPro" id="IPR015895">
    <property type="entry name" value="4pyrrol_synth_GluRdtase_N"/>
</dbReference>
<dbReference type="InterPro" id="IPR006151">
    <property type="entry name" value="Shikm_DH/Glu-tRNA_Rdtase"/>
</dbReference>
<evidence type="ECO:0000256" key="14">
    <source>
        <dbReference type="RuleBase" id="RU000584"/>
    </source>
</evidence>
<comment type="pathway">
    <text evidence="1 9 14">Porphyrin-containing compound metabolism; protoporphyrin-IX biosynthesis; 5-aminolevulinate from L-glutamyl-tRNA(Glu): step 1/2.</text>
</comment>
<organism evidence="18 19">
    <name type="scientific">Wohlfahrtiimonas chitiniclastica</name>
    <dbReference type="NCBI Taxonomy" id="400946"/>
    <lineage>
        <taxon>Bacteria</taxon>
        <taxon>Pseudomonadati</taxon>
        <taxon>Pseudomonadota</taxon>
        <taxon>Gammaproteobacteria</taxon>
        <taxon>Cardiobacteriales</taxon>
        <taxon>Ignatzschineriaceae</taxon>
        <taxon>Wohlfahrtiimonas</taxon>
    </lineage>
</organism>
<evidence type="ECO:0000256" key="4">
    <source>
        <dbReference type="ARBA" id="ARBA00022857"/>
    </source>
</evidence>
<feature type="binding site" evidence="9 12">
    <location>
        <begin position="186"/>
        <end position="191"/>
    </location>
    <ligand>
        <name>NADP(+)</name>
        <dbReference type="ChEBI" id="CHEBI:58349"/>
    </ligand>
</feature>
<evidence type="ECO:0000313" key="18">
    <source>
        <dbReference type="EMBL" id="MBS7824770.1"/>
    </source>
</evidence>
<feature type="binding site" evidence="9 11">
    <location>
        <position position="118"/>
    </location>
    <ligand>
        <name>substrate</name>
    </ligand>
</feature>
<evidence type="ECO:0000259" key="17">
    <source>
        <dbReference type="Pfam" id="PF05201"/>
    </source>
</evidence>
<dbReference type="CDD" id="cd05213">
    <property type="entry name" value="NAD_bind_Glutamyl_tRNA_reduct"/>
    <property type="match status" value="1"/>
</dbReference>
<dbReference type="Pfam" id="PF00745">
    <property type="entry name" value="GlutR_dimer"/>
    <property type="match status" value="1"/>
</dbReference>
<dbReference type="InterPro" id="IPR015896">
    <property type="entry name" value="4pyrrol_synth_GluRdtase_dimer"/>
</dbReference>
<feature type="domain" description="Quinate/shikimate 5-dehydrogenase/glutamyl-tRNA reductase" evidence="16">
    <location>
        <begin position="170"/>
        <end position="305"/>
    </location>
</feature>
<dbReference type="PIRSF" id="PIRSF000445">
    <property type="entry name" value="4pyrrol_synth_GluRdtase"/>
    <property type="match status" value="1"/>
</dbReference>
<name>A0AB35BWW9_9GAMM</name>
<dbReference type="SUPFAM" id="SSF51735">
    <property type="entry name" value="NAD(P)-binding Rossmann-fold domains"/>
    <property type="match status" value="1"/>
</dbReference>
<evidence type="ECO:0000256" key="13">
    <source>
        <dbReference type="PIRSR" id="PIRSR000445-4"/>
    </source>
</evidence>
<dbReference type="InterPro" id="IPR036343">
    <property type="entry name" value="GluRdtase_N_sf"/>
</dbReference>
<evidence type="ECO:0000259" key="15">
    <source>
        <dbReference type="Pfam" id="PF00745"/>
    </source>
</evidence>
<evidence type="ECO:0000256" key="7">
    <source>
        <dbReference type="ARBA" id="ARBA00047464"/>
    </source>
</evidence>
<dbReference type="SUPFAM" id="SSF69075">
    <property type="entry name" value="Glutamyl tRNA-reductase dimerization domain"/>
    <property type="match status" value="1"/>
</dbReference>
<dbReference type="EMBL" id="JAGIBU010000004">
    <property type="protein sequence ID" value="MBS7824770.1"/>
    <property type="molecule type" value="Genomic_DNA"/>
</dbReference>
<dbReference type="RefSeq" id="WP_246782615.1">
    <property type="nucleotide sequence ID" value="NZ_JAGIBT010000005.1"/>
</dbReference>
<dbReference type="Proteomes" id="UP000680020">
    <property type="component" value="Unassembled WGS sequence"/>
</dbReference>
<feature type="site" description="Important for activity" evidence="9 13">
    <location>
        <position position="97"/>
    </location>
</feature>
<feature type="domain" description="Tetrapyrrole biosynthesis glutamyl-tRNA reductase dimerisation" evidence="15">
    <location>
        <begin position="319"/>
        <end position="411"/>
    </location>
</feature>
<keyword evidence="5 9" id="KW-0560">Oxidoreductase</keyword>
<evidence type="ECO:0000256" key="10">
    <source>
        <dbReference type="PIRSR" id="PIRSR000445-1"/>
    </source>
</evidence>
<dbReference type="Pfam" id="PF01488">
    <property type="entry name" value="Shikimate_DH"/>
    <property type="match status" value="1"/>
</dbReference>
<feature type="active site" description="Nucleophile" evidence="9 10">
    <location>
        <position position="50"/>
    </location>
</feature>
<keyword evidence="6 9" id="KW-0627">Porphyrin biosynthesis</keyword>
<evidence type="ECO:0000256" key="2">
    <source>
        <dbReference type="ARBA" id="ARBA00005916"/>
    </source>
</evidence>
<dbReference type="InterPro" id="IPR018214">
    <property type="entry name" value="GluRdtase_CS"/>
</dbReference>
<comment type="subunit">
    <text evidence="9">Homodimer.</text>
</comment>
<keyword evidence="4 9" id="KW-0521">NADP</keyword>
<evidence type="ECO:0000256" key="3">
    <source>
        <dbReference type="ARBA" id="ARBA00012970"/>
    </source>
</evidence>
<feature type="binding site" evidence="9 11">
    <location>
        <position position="107"/>
    </location>
    <ligand>
        <name>substrate</name>
    </ligand>
</feature>
<feature type="binding site" evidence="9 11">
    <location>
        <begin position="112"/>
        <end position="114"/>
    </location>
    <ligand>
        <name>substrate</name>
    </ligand>
</feature>
<gene>
    <name evidence="9" type="primary">hemA</name>
    <name evidence="18" type="ORF">J7561_06070</name>
</gene>
<dbReference type="PROSITE" id="PS00747">
    <property type="entry name" value="GLUTR"/>
    <property type="match status" value="1"/>
</dbReference>
<proteinExistence type="inferred from homology"/>
<evidence type="ECO:0000259" key="16">
    <source>
        <dbReference type="Pfam" id="PF01488"/>
    </source>
</evidence>
<dbReference type="GO" id="GO:0019353">
    <property type="term" value="P:protoporphyrinogen IX biosynthetic process from glutamate"/>
    <property type="evidence" value="ECO:0007669"/>
    <property type="project" value="TreeGrafter"/>
</dbReference>
<reference evidence="18" key="1">
    <citation type="submission" date="2021-03" db="EMBL/GenBank/DDBJ databases">
        <title>Identification and antibiotic profiling of Wohlfahrtiimonas chitiniclastica, an underestimated human pathogen.</title>
        <authorList>
            <person name="Kopf A."/>
            <person name="Bunk B."/>
            <person name="Coldewey S."/>
            <person name="Gunzer F."/>
            <person name="Riedel T."/>
            <person name="Schroettner P."/>
        </authorList>
    </citation>
    <scope>NUCLEOTIDE SEQUENCE</scope>
    <source>
        <strain evidence="18">DSM 100917</strain>
    </source>
</reference>
<dbReference type="EC" id="1.2.1.70" evidence="3 9"/>
<accession>A0AB35BWW9</accession>
<dbReference type="GO" id="GO:0008883">
    <property type="term" value="F:glutamyl-tRNA reductase activity"/>
    <property type="evidence" value="ECO:0007669"/>
    <property type="project" value="UniProtKB-UniRule"/>
</dbReference>
<comment type="miscellaneous">
    <text evidence="9">During catalysis, the active site Cys acts as a nucleophile attacking the alpha-carbonyl group of tRNA-bound glutamate with the formation of a thioester intermediate between enzyme and glutamate, and the concomitant release of tRNA(Glu). The thioester intermediate is finally reduced by direct hydride transfer from NADPH, to form the product GSA.</text>
</comment>
<dbReference type="Gene3D" id="3.40.50.720">
    <property type="entry name" value="NAD(P)-binding Rossmann-like Domain"/>
    <property type="match status" value="1"/>
</dbReference>
<dbReference type="InterPro" id="IPR000343">
    <property type="entry name" value="4pyrrol_synth_GluRdtase"/>
</dbReference>
<feature type="binding site" evidence="9 11">
    <location>
        <begin position="49"/>
        <end position="52"/>
    </location>
    <ligand>
        <name>substrate</name>
    </ligand>
</feature>
<comment type="function">
    <text evidence="9">Catalyzes the NADPH-dependent reduction of glutamyl-tRNA(Glu) to glutamate 1-semialdehyde (GSA).</text>
</comment>
<dbReference type="FunFam" id="3.30.460.30:FF:000001">
    <property type="entry name" value="Glutamyl-tRNA reductase"/>
    <property type="match status" value="1"/>
</dbReference>
<dbReference type="GO" id="GO:0050661">
    <property type="term" value="F:NADP binding"/>
    <property type="evidence" value="ECO:0007669"/>
    <property type="project" value="InterPro"/>
</dbReference>
<comment type="domain">
    <text evidence="9">Possesses an unusual extended V-shaped dimeric structure with each monomer consisting of three distinct domains arranged along a curved 'spinal' alpha-helix. The N-terminal catalytic domain specifically recognizes the glutamate moiety of the substrate. The second domain is the NADPH-binding domain, and the third C-terminal domain is responsible for dimerization.</text>
</comment>
<dbReference type="InterPro" id="IPR036291">
    <property type="entry name" value="NAD(P)-bd_dom_sf"/>
</dbReference>
<comment type="catalytic activity">
    <reaction evidence="7 9 14">
        <text>(S)-4-amino-5-oxopentanoate + tRNA(Glu) + NADP(+) = L-glutamyl-tRNA(Glu) + NADPH + H(+)</text>
        <dbReference type="Rhea" id="RHEA:12344"/>
        <dbReference type="Rhea" id="RHEA-COMP:9663"/>
        <dbReference type="Rhea" id="RHEA-COMP:9680"/>
        <dbReference type="ChEBI" id="CHEBI:15378"/>
        <dbReference type="ChEBI" id="CHEBI:57501"/>
        <dbReference type="ChEBI" id="CHEBI:57783"/>
        <dbReference type="ChEBI" id="CHEBI:58349"/>
        <dbReference type="ChEBI" id="CHEBI:78442"/>
        <dbReference type="ChEBI" id="CHEBI:78520"/>
        <dbReference type="EC" id="1.2.1.70"/>
    </reaction>
</comment>
<dbReference type="Pfam" id="PF05201">
    <property type="entry name" value="GlutR_N"/>
    <property type="match status" value="1"/>
</dbReference>
<dbReference type="PANTHER" id="PTHR43013">
    <property type="entry name" value="GLUTAMYL-TRNA REDUCTASE"/>
    <property type="match status" value="1"/>
</dbReference>
<evidence type="ECO:0000256" key="6">
    <source>
        <dbReference type="ARBA" id="ARBA00023244"/>
    </source>
</evidence>
<dbReference type="Gene3D" id="3.30.460.30">
    <property type="entry name" value="Glutamyl-tRNA reductase, N-terminal domain"/>
    <property type="match status" value="1"/>
</dbReference>
<dbReference type="AlphaFoldDB" id="A0AB35BWW9"/>
<comment type="similarity">
    <text evidence="2 9 14">Belongs to the glutamyl-tRNA reductase family.</text>
</comment>
<evidence type="ECO:0000256" key="12">
    <source>
        <dbReference type="PIRSR" id="PIRSR000445-3"/>
    </source>
</evidence>
<protein>
    <recommendedName>
        <fullName evidence="8 9">Glutamyl-tRNA reductase</fullName>
        <shortName evidence="9">GluTR</shortName>
        <ecNumber evidence="3 9">1.2.1.70</ecNumber>
    </recommendedName>
</protein>
<comment type="caution">
    <text evidence="18">The sequence shown here is derived from an EMBL/GenBank/DDBJ whole genome shotgun (WGS) entry which is preliminary data.</text>
</comment>
<dbReference type="SUPFAM" id="SSF69742">
    <property type="entry name" value="Glutamyl tRNA-reductase catalytic, N-terminal domain"/>
    <property type="match status" value="1"/>
</dbReference>
<dbReference type="HAMAP" id="MF_00087">
    <property type="entry name" value="Glu_tRNA_reductase"/>
    <property type="match status" value="1"/>
</dbReference>
<dbReference type="InterPro" id="IPR036453">
    <property type="entry name" value="GluRdtase_dimer_dom_sf"/>
</dbReference>
<evidence type="ECO:0000256" key="9">
    <source>
        <dbReference type="HAMAP-Rule" id="MF_00087"/>
    </source>
</evidence>
<evidence type="ECO:0000256" key="5">
    <source>
        <dbReference type="ARBA" id="ARBA00023002"/>
    </source>
</evidence>
<evidence type="ECO:0000256" key="1">
    <source>
        <dbReference type="ARBA" id="ARBA00005059"/>
    </source>
</evidence>
<dbReference type="NCBIfam" id="TIGR01035">
    <property type="entry name" value="hemA"/>
    <property type="match status" value="1"/>
</dbReference>
<evidence type="ECO:0000256" key="8">
    <source>
        <dbReference type="ARBA" id="ARBA00068659"/>
    </source>
</evidence>